<dbReference type="AlphaFoldDB" id="A0A1I2CZJ9"/>
<accession>A0A1I2CZJ9</accession>
<dbReference type="Proteomes" id="UP000199400">
    <property type="component" value="Unassembled WGS sequence"/>
</dbReference>
<gene>
    <name evidence="1" type="ORF">SAMN02745121_05355</name>
</gene>
<evidence type="ECO:0000313" key="1">
    <source>
        <dbReference type="EMBL" id="SFE73652.1"/>
    </source>
</evidence>
<protein>
    <submittedName>
        <fullName evidence="1">Uncharacterized protein</fullName>
    </submittedName>
</protein>
<proteinExistence type="predicted"/>
<dbReference type="EMBL" id="FOMX01000018">
    <property type="protein sequence ID" value="SFE73652.1"/>
    <property type="molecule type" value="Genomic_DNA"/>
</dbReference>
<name>A0A1I2CZJ9_9BACT</name>
<keyword evidence="2" id="KW-1185">Reference proteome</keyword>
<sequence>MNPSDRLKEFKRRAKMMAADERRAALASEGFRQLVDEAVGYARAAVECGGHCAGPRPRCAPGS</sequence>
<dbReference type="RefSeq" id="WP_177325975.1">
    <property type="nucleotide sequence ID" value="NZ_FOMX01000018.1"/>
</dbReference>
<evidence type="ECO:0000313" key="2">
    <source>
        <dbReference type="Proteomes" id="UP000199400"/>
    </source>
</evidence>
<reference evidence="2" key="1">
    <citation type="submission" date="2016-10" db="EMBL/GenBank/DDBJ databases">
        <authorList>
            <person name="Varghese N."/>
            <person name="Submissions S."/>
        </authorList>
    </citation>
    <scope>NUCLEOTIDE SEQUENCE [LARGE SCALE GENOMIC DNA]</scope>
    <source>
        <strain evidence="2">ATCC 25963</strain>
    </source>
</reference>
<organism evidence="1 2">
    <name type="scientific">Nannocystis exedens</name>
    <dbReference type="NCBI Taxonomy" id="54"/>
    <lineage>
        <taxon>Bacteria</taxon>
        <taxon>Pseudomonadati</taxon>
        <taxon>Myxococcota</taxon>
        <taxon>Polyangia</taxon>
        <taxon>Nannocystales</taxon>
        <taxon>Nannocystaceae</taxon>
        <taxon>Nannocystis</taxon>
    </lineage>
</organism>